<feature type="domain" description="TonB-dependent receptor-like beta-barrel" evidence="13">
    <location>
        <begin position="188"/>
        <end position="606"/>
    </location>
</feature>
<dbReference type="PROSITE" id="PS52016">
    <property type="entry name" value="TONB_DEPENDENT_REC_3"/>
    <property type="match status" value="1"/>
</dbReference>
<evidence type="ECO:0000256" key="6">
    <source>
        <dbReference type="ARBA" id="ARBA00023077"/>
    </source>
</evidence>
<name>R6XWZ2_9FIRM</name>
<evidence type="ECO:0000313" key="15">
    <source>
        <dbReference type="EMBL" id="CDD10792.1"/>
    </source>
</evidence>
<dbReference type="Pfam" id="PF00593">
    <property type="entry name" value="TonB_dep_Rec_b-barrel"/>
    <property type="match status" value="1"/>
</dbReference>
<dbReference type="CDD" id="cd01347">
    <property type="entry name" value="ligand_gated_channel"/>
    <property type="match status" value="1"/>
</dbReference>
<dbReference type="Pfam" id="PF07715">
    <property type="entry name" value="Plug"/>
    <property type="match status" value="1"/>
</dbReference>
<proteinExistence type="inferred from homology"/>
<feature type="domain" description="TonB-dependent receptor plug" evidence="14">
    <location>
        <begin position="53"/>
        <end position="162"/>
    </location>
</feature>
<dbReference type="InterPro" id="IPR039426">
    <property type="entry name" value="TonB-dep_rcpt-like"/>
</dbReference>
<dbReference type="InterPro" id="IPR012910">
    <property type="entry name" value="Plug_dom"/>
</dbReference>
<evidence type="ECO:0000256" key="5">
    <source>
        <dbReference type="ARBA" id="ARBA00022729"/>
    </source>
</evidence>
<protein>
    <recommendedName>
        <fullName evidence="17">TonB-dependent receptor</fullName>
    </recommendedName>
</protein>
<evidence type="ECO:0000256" key="11">
    <source>
        <dbReference type="RuleBase" id="RU003357"/>
    </source>
</evidence>
<dbReference type="PROSITE" id="PS01156">
    <property type="entry name" value="TONB_DEPENDENT_REC_2"/>
    <property type="match status" value="1"/>
</dbReference>
<dbReference type="HOGENOM" id="CLU_008287_18_2_9"/>
<evidence type="ECO:0008006" key="17">
    <source>
        <dbReference type="Google" id="ProtNLM"/>
    </source>
</evidence>
<evidence type="ECO:0000256" key="8">
    <source>
        <dbReference type="ARBA" id="ARBA00023170"/>
    </source>
</evidence>
<dbReference type="PANTHER" id="PTHR30069:SF29">
    <property type="entry name" value="HEMOGLOBIN AND HEMOGLOBIN-HAPTOGLOBIN-BINDING PROTEIN 1-RELATED"/>
    <property type="match status" value="1"/>
</dbReference>
<evidence type="ECO:0000256" key="10">
    <source>
        <dbReference type="PROSITE-ProRule" id="PRU01360"/>
    </source>
</evidence>
<keyword evidence="2 10" id="KW-0813">Transport</keyword>
<feature type="signal peptide" evidence="12">
    <location>
        <begin position="1"/>
        <end position="29"/>
    </location>
</feature>
<keyword evidence="5 12" id="KW-0732">Signal</keyword>
<dbReference type="GO" id="GO:0015344">
    <property type="term" value="F:siderophore uptake transmembrane transporter activity"/>
    <property type="evidence" value="ECO:0007669"/>
    <property type="project" value="TreeGrafter"/>
</dbReference>
<keyword evidence="6 11" id="KW-0798">TonB box</keyword>
<keyword evidence="3 10" id="KW-1134">Transmembrane beta strand</keyword>
<evidence type="ECO:0000256" key="1">
    <source>
        <dbReference type="ARBA" id="ARBA00004571"/>
    </source>
</evidence>
<dbReference type="GO" id="GO:0009279">
    <property type="term" value="C:cell outer membrane"/>
    <property type="evidence" value="ECO:0007669"/>
    <property type="project" value="UniProtKB-SubCell"/>
</dbReference>
<evidence type="ECO:0000256" key="7">
    <source>
        <dbReference type="ARBA" id="ARBA00023136"/>
    </source>
</evidence>
<dbReference type="InterPro" id="IPR036942">
    <property type="entry name" value="Beta-barrel_TonB_sf"/>
</dbReference>
<feature type="chain" id="PRO_5004437093" description="TonB-dependent receptor" evidence="12">
    <location>
        <begin position="30"/>
        <end position="643"/>
    </location>
</feature>
<dbReference type="RefSeq" id="WP_021721187.1">
    <property type="nucleotide sequence ID" value="NZ_FR892828.1"/>
</dbReference>
<organism evidence="15 16">
    <name type="scientific">Phascolarctobacterium succinatutens CAG:287</name>
    <dbReference type="NCBI Taxonomy" id="1263101"/>
    <lineage>
        <taxon>Bacteria</taxon>
        <taxon>Bacillati</taxon>
        <taxon>Bacillota</taxon>
        <taxon>Negativicutes</taxon>
        <taxon>Acidaminococcales</taxon>
        <taxon>Acidaminococcaceae</taxon>
        <taxon>Phascolarctobacterium</taxon>
    </lineage>
</organism>
<dbReference type="PANTHER" id="PTHR30069">
    <property type="entry name" value="TONB-DEPENDENT OUTER MEMBRANE RECEPTOR"/>
    <property type="match status" value="1"/>
</dbReference>
<evidence type="ECO:0000256" key="2">
    <source>
        <dbReference type="ARBA" id="ARBA00022448"/>
    </source>
</evidence>
<dbReference type="GO" id="GO:0044718">
    <property type="term" value="P:siderophore transmembrane transport"/>
    <property type="evidence" value="ECO:0007669"/>
    <property type="project" value="TreeGrafter"/>
</dbReference>
<evidence type="ECO:0000259" key="13">
    <source>
        <dbReference type="Pfam" id="PF00593"/>
    </source>
</evidence>
<evidence type="ECO:0000256" key="4">
    <source>
        <dbReference type="ARBA" id="ARBA00022692"/>
    </source>
</evidence>
<keyword evidence="7 10" id="KW-0472">Membrane</keyword>
<dbReference type="Gene3D" id="2.40.170.20">
    <property type="entry name" value="TonB-dependent receptor, beta-barrel domain"/>
    <property type="match status" value="1"/>
</dbReference>
<comment type="caution">
    <text evidence="15">The sequence shown here is derived from an EMBL/GenBank/DDBJ whole genome shotgun (WGS) entry which is preliminary data.</text>
</comment>
<evidence type="ECO:0000259" key="14">
    <source>
        <dbReference type="Pfam" id="PF07715"/>
    </source>
</evidence>
<dbReference type="Proteomes" id="UP000014937">
    <property type="component" value="Unassembled WGS sequence"/>
</dbReference>
<dbReference type="EMBL" id="CBGL010000048">
    <property type="protein sequence ID" value="CDD10792.1"/>
    <property type="molecule type" value="Genomic_DNA"/>
</dbReference>
<dbReference type="AlphaFoldDB" id="R6XWZ2"/>
<dbReference type="InterPro" id="IPR000531">
    <property type="entry name" value="Beta-barrel_TonB"/>
</dbReference>
<sequence length="643" mass="71739">MEKTKLLSNAILMSMLMSTSVLWGGTALAAEETPEYLLGELVVTASRVEQKAFDTQADVTVITREDLEKKHYTDLGDALKDVPGVTLQNYGVTGENYSSNRLYINGSSNLVVLVDGMRANVNGSTSGALSPSEYANLDTVERIEILKGSASTLYGADAVGGVINIITRKQTENGVRTSISAIGGSYNRQTYRFMNQGNVDGTYWMVAAQKNLAKDFKDADGDKISHKVDSKDYKLTLGHKFGDNADVTLKYSKYKSDYERPANGGLLPQLADRNKGKKDIDKLSLAWQQKLTDELSNSMVIYRNTNNLNDSYNKPKSIWLMDLKTVGFTDQLTYKVDNNTLIAGYDYYKDTVNDYSASGGSNKFSGKSIDNKAFFIQDEFKFAKFFNITPGLRYTKTSQFGSNTSKSVTIGYDNDKTNVYASYKEFFVAPKIAELYSKYGDPSLKAADGNTKEIGIKQQLGNDFTATLSYFKTKASNMIAYNGATGHYANIASENTYGWNFGLNKKFSDKFSSYVNYTHIDIAPETAKKNSNRDGYIPRGEWKIGADYTLDKLNVNMFAKAIVKRPGRMVTQSTVPDSFKSFWLCDLNVNYKATDNIKAFFKVNNLFNKLYTDQCYNMTPLDSSSNWYPAPGRNFQVGVEYTF</sequence>
<comment type="subcellular location">
    <subcellularLocation>
        <location evidence="1 10">Cell outer membrane</location>
        <topology evidence="1 10">Multi-pass membrane protein</topology>
    </subcellularLocation>
</comment>
<dbReference type="SUPFAM" id="SSF56935">
    <property type="entry name" value="Porins"/>
    <property type="match status" value="1"/>
</dbReference>
<reference evidence="15" key="1">
    <citation type="submission" date="2012-11" db="EMBL/GenBank/DDBJ databases">
        <title>Dependencies among metagenomic species, viruses, plasmids and units of genetic variation.</title>
        <authorList>
            <person name="Nielsen H.B."/>
            <person name="Almeida M."/>
            <person name="Juncker A.S."/>
            <person name="Rasmussen S."/>
            <person name="Li J."/>
            <person name="Sunagawa S."/>
            <person name="Plichta D."/>
            <person name="Gautier L."/>
            <person name="Le Chatelier E."/>
            <person name="Peletier E."/>
            <person name="Bonde I."/>
            <person name="Nielsen T."/>
            <person name="Manichanh C."/>
            <person name="Arumugam M."/>
            <person name="Batto J."/>
            <person name="Santos M.B.Q.D."/>
            <person name="Blom N."/>
            <person name="Borruel N."/>
            <person name="Burgdorf K.S."/>
            <person name="Boumezbeur F."/>
            <person name="Casellas F."/>
            <person name="Dore J."/>
            <person name="Guarner F."/>
            <person name="Hansen T."/>
            <person name="Hildebrand F."/>
            <person name="Kaas R.S."/>
            <person name="Kennedy S."/>
            <person name="Kristiansen K."/>
            <person name="Kultima J.R."/>
            <person name="Leonard P."/>
            <person name="Levenez F."/>
            <person name="Lund O."/>
            <person name="Moumen B."/>
            <person name="Le Paslier D."/>
            <person name="Pons N."/>
            <person name="Pedersen O."/>
            <person name="Prifti E."/>
            <person name="Qin J."/>
            <person name="Raes J."/>
            <person name="Tap J."/>
            <person name="Tims S."/>
            <person name="Ussery D.W."/>
            <person name="Yamada T."/>
            <person name="MetaHit consortium"/>
            <person name="Renault P."/>
            <person name="Sicheritz-Ponten T."/>
            <person name="Bork P."/>
            <person name="Wang J."/>
            <person name="Brunak S."/>
            <person name="Ehrlich S.D."/>
        </authorList>
    </citation>
    <scope>NUCLEOTIDE SEQUENCE [LARGE SCALE GENOMIC DNA]</scope>
</reference>
<accession>R6XWZ2</accession>
<dbReference type="InterPro" id="IPR037066">
    <property type="entry name" value="Plug_dom_sf"/>
</dbReference>
<evidence type="ECO:0000256" key="3">
    <source>
        <dbReference type="ARBA" id="ARBA00022452"/>
    </source>
</evidence>
<evidence type="ECO:0000256" key="9">
    <source>
        <dbReference type="ARBA" id="ARBA00023237"/>
    </source>
</evidence>
<comment type="similarity">
    <text evidence="10 11">Belongs to the TonB-dependent receptor family.</text>
</comment>
<dbReference type="Gene3D" id="2.170.130.10">
    <property type="entry name" value="TonB-dependent receptor, plug domain"/>
    <property type="match status" value="1"/>
</dbReference>
<keyword evidence="8" id="KW-0675">Receptor</keyword>
<evidence type="ECO:0000313" key="16">
    <source>
        <dbReference type="Proteomes" id="UP000014937"/>
    </source>
</evidence>
<keyword evidence="9 10" id="KW-0998">Cell outer membrane</keyword>
<gene>
    <name evidence="15" type="ORF">BN587_02167</name>
</gene>
<keyword evidence="4 10" id="KW-0812">Transmembrane</keyword>
<evidence type="ECO:0000256" key="12">
    <source>
        <dbReference type="SAM" id="SignalP"/>
    </source>
</evidence>
<dbReference type="InterPro" id="IPR010917">
    <property type="entry name" value="TonB_rcpt_CS"/>
</dbReference>